<dbReference type="AlphaFoldDB" id="A0A7J7MSP1"/>
<proteinExistence type="predicted"/>
<evidence type="ECO:0000313" key="1">
    <source>
        <dbReference type="EMBL" id="KAF6157883.1"/>
    </source>
</evidence>
<organism evidence="1 2">
    <name type="scientific">Kingdonia uniflora</name>
    <dbReference type="NCBI Taxonomy" id="39325"/>
    <lineage>
        <taxon>Eukaryota</taxon>
        <taxon>Viridiplantae</taxon>
        <taxon>Streptophyta</taxon>
        <taxon>Embryophyta</taxon>
        <taxon>Tracheophyta</taxon>
        <taxon>Spermatophyta</taxon>
        <taxon>Magnoliopsida</taxon>
        <taxon>Ranunculales</taxon>
        <taxon>Circaeasteraceae</taxon>
        <taxon>Kingdonia</taxon>
    </lineage>
</organism>
<name>A0A7J7MSP1_9MAGN</name>
<reference evidence="1 2" key="1">
    <citation type="journal article" date="2020" name="IScience">
        <title>Genome Sequencing of the Endangered Kingdonia uniflora (Circaeasteraceae, Ranunculales) Reveals Potential Mechanisms of Evolutionary Specialization.</title>
        <authorList>
            <person name="Sun Y."/>
            <person name="Deng T."/>
            <person name="Zhang A."/>
            <person name="Moore M.J."/>
            <person name="Landis J.B."/>
            <person name="Lin N."/>
            <person name="Zhang H."/>
            <person name="Zhang X."/>
            <person name="Huang J."/>
            <person name="Zhang X."/>
            <person name="Sun H."/>
            <person name="Wang H."/>
        </authorList>
    </citation>
    <scope>NUCLEOTIDE SEQUENCE [LARGE SCALE GENOMIC DNA]</scope>
    <source>
        <strain evidence="1">TB1705</strain>
        <tissue evidence="1">Leaf</tissue>
    </source>
</reference>
<sequence length="66" mass="7464">MTDNRMSGGICLRDISTTHSILLRYEYISCLTLCIRDDMNIIGMANMIEHTKCVTLLLYNGTIHGI</sequence>
<protein>
    <submittedName>
        <fullName evidence="1">Uncharacterized protein</fullName>
    </submittedName>
</protein>
<dbReference type="EMBL" id="JACGCM010001245">
    <property type="protein sequence ID" value="KAF6157883.1"/>
    <property type="molecule type" value="Genomic_DNA"/>
</dbReference>
<accession>A0A7J7MSP1</accession>
<gene>
    <name evidence="1" type="ORF">GIB67_015199</name>
</gene>
<evidence type="ECO:0000313" key="2">
    <source>
        <dbReference type="Proteomes" id="UP000541444"/>
    </source>
</evidence>
<keyword evidence="2" id="KW-1185">Reference proteome</keyword>
<comment type="caution">
    <text evidence="1">The sequence shown here is derived from an EMBL/GenBank/DDBJ whole genome shotgun (WGS) entry which is preliminary data.</text>
</comment>
<dbReference type="Proteomes" id="UP000541444">
    <property type="component" value="Unassembled WGS sequence"/>
</dbReference>